<dbReference type="AlphaFoldDB" id="A0A183SSF3"/>
<evidence type="ECO:0000256" key="1">
    <source>
        <dbReference type="SAM" id="MobiDB-lite"/>
    </source>
</evidence>
<dbReference type="WBParaSite" id="SSLN_0000738601-mRNA-1">
    <property type="protein sequence ID" value="SSLN_0000738601-mRNA-1"/>
    <property type="gene ID" value="SSLN_0000738601"/>
</dbReference>
<accession>A0A183SSF3</accession>
<feature type="region of interest" description="Disordered" evidence="1">
    <location>
        <begin position="332"/>
        <end position="357"/>
    </location>
</feature>
<dbReference type="EMBL" id="UYSU01034010">
    <property type="protein sequence ID" value="VDL93536.1"/>
    <property type="molecule type" value="Genomic_DNA"/>
</dbReference>
<reference evidence="2 3" key="2">
    <citation type="submission" date="2018-11" db="EMBL/GenBank/DDBJ databases">
        <authorList>
            <consortium name="Pathogen Informatics"/>
        </authorList>
    </citation>
    <scope>NUCLEOTIDE SEQUENCE [LARGE SCALE GENOMIC DNA]</scope>
    <source>
        <strain evidence="2 3">NST_G2</strain>
    </source>
</reference>
<dbReference type="PANTHER" id="PTHR23227:SF84">
    <property type="entry name" value="ENDONUCLEASE_EXONUCLEASE_PHOSPHATASE DOMAIN-CONTAINING PROTEIN"/>
    <property type="match status" value="1"/>
</dbReference>
<sequence length="438" mass="48241">MREGIDIVRSPVPVGLQGFLSNLPSFILLPPTAAAIGQPAWFYHNRILTSSVPYHISLNANMVFLPLFCYKKLPRVVNAPVATSNWYLTLLCGSSKLDLPSGHTPGNRHDRWARPGEGLRCCVCLHTWSNQPERRTVLVARELARYKVDIAALSKTRFSEQGQMEVGAGYSFWSGRPKADRRDAGVAFAVRDDIVGRLPCLPQDINDHLMSLRLPLRGDQFATIISAYASLMTSNDPAKDEFYEDLHALLATVLEEDKLIVLGVFNARIGMDHAAWQGVLGPHGLGSCNDNGLLLLRTCARDRQDMLVTKAIRDADGWTEHRLVISQMKLRPQPRRSPPGVVVRQGPFKPRQPPAPSPITDLLDSVLTPGSGWGGGESAVAALQGYYHLKLIHAQVTVPAPPGVEHTVDLVEIDGRTVIWLHIEKCTFDLITEGVVKG</sequence>
<dbReference type="Gene3D" id="3.60.10.10">
    <property type="entry name" value="Endonuclease/exonuclease/phosphatase"/>
    <property type="match status" value="1"/>
</dbReference>
<keyword evidence="3" id="KW-1185">Reference proteome</keyword>
<dbReference type="OrthoDB" id="10030815at2759"/>
<proteinExistence type="predicted"/>
<dbReference type="InterPro" id="IPR036691">
    <property type="entry name" value="Endo/exonu/phosph_ase_sf"/>
</dbReference>
<gene>
    <name evidence="2" type="ORF">SSLN_LOCUS7151</name>
</gene>
<protein>
    <submittedName>
        <fullName evidence="4">Endo/exonuclease/phosphatase domain-containing protein</fullName>
    </submittedName>
</protein>
<evidence type="ECO:0000313" key="3">
    <source>
        <dbReference type="Proteomes" id="UP000275846"/>
    </source>
</evidence>
<dbReference type="PANTHER" id="PTHR23227">
    <property type="entry name" value="BUCENTAUR RELATED"/>
    <property type="match status" value="1"/>
</dbReference>
<dbReference type="SUPFAM" id="SSF56219">
    <property type="entry name" value="DNase I-like"/>
    <property type="match status" value="1"/>
</dbReference>
<evidence type="ECO:0000313" key="2">
    <source>
        <dbReference type="EMBL" id="VDL93536.1"/>
    </source>
</evidence>
<organism evidence="4">
    <name type="scientific">Schistocephalus solidus</name>
    <name type="common">Tapeworm</name>
    <dbReference type="NCBI Taxonomy" id="70667"/>
    <lineage>
        <taxon>Eukaryota</taxon>
        <taxon>Metazoa</taxon>
        <taxon>Spiralia</taxon>
        <taxon>Lophotrochozoa</taxon>
        <taxon>Platyhelminthes</taxon>
        <taxon>Cestoda</taxon>
        <taxon>Eucestoda</taxon>
        <taxon>Diphyllobothriidea</taxon>
        <taxon>Diphyllobothriidae</taxon>
        <taxon>Schistocephalus</taxon>
    </lineage>
</organism>
<reference evidence="4" key="1">
    <citation type="submission" date="2016-06" db="UniProtKB">
        <authorList>
            <consortium name="WormBaseParasite"/>
        </authorList>
    </citation>
    <scope>IDENTIFICATION</scope>
</reference>
<dbReference type="STRING" id="70667.A0A183SSF3"/>
<name>A0A183SSF3_SCHSO</name>
<evidence type="ECO:0000313" key="4">
    <source>
        <dbReference type="WBParaSite" id="SSLN_0000738601-mRNA-1"/>
    </source>
</evidence>
<dbReference type="Proteomes" id="UP000275846">
    <property type="component" value="Unassembled WGS sequence"/>
</dbReference>
<dbReference type="InterPro" id="IPR027124">
    <property type="entry name" value="Swc5/CFDP1/2"/>
</dbReference>